<accession>A0A1M5V4K0</accession>
<feature type="signal peptide" evidence="2">
    <location>
        <begin position="1"/>
        <end position="22"/>
    </location>
</feature>
<feature type="chain" id="PRO_5013246038" evidence="2">
    <location>
        <begin position="23"/>
        <end position="333"/>
    </location>
</feature>
<evidence type="ECO:0000313" key="4">
    <source>
        <dbReference type="Proteomes" id="UP000184226"/>
    </source>
</evidence>
<dbReference type="RefSeq" id="WP_073102906.1">
    <property type="nucleotide sequence ID" value="NZ_FQXE01000004.1"/>
</dbReference>
<gene>
    <name evidence="3" type="ORF">SAMN04488135_104237</name>
</gene>
<dbReference type="STRING" id="658167.SAMN04488135_104237"/>
<reference evidence="3 4" key="1">
    <citation type="submission" date="2016-11" db="EMBL/GenBank/DDBJ databases">
        <authorList>
            <person name="Jaros S."/>
            <person name="Januszkiewicz K."/>
            <person name="Wedrychowicz H."/>
        </authorList>
    </citation>
    <scope>NUCLEOTIDE SEQUENCE [LARGE SCALE GENOMIC DNA]</scope>
    <source>
        <strain evidence="3 4">CGMCC 1.10190</strain>
    </source>
</reference>
<proteinExistence type="inferred from homology"/>
<organism evidence="3 4">
    <name type="scientific">Pollutimonas bauzanensis</name>
    <dbReference type="NCBI Taxonomy" id="658167"/>
    <lineage>
        <taxon>Bacteria</taxon>
        <taxon>Pseudomonadati</taxon>
        <taxon>Pseudomonadota</taxon>
        <taxon>Betaproteobacteria</taxon>
        <taxon>Burkholderiales</taxon>
        <taxon>Alcaligenaceae</taxon>
        <taxon>Pollutimonas</taxon>
    </lineage>
</organism>
<evidence type="ECO:0000256" key="1">
    <source>
        <dbReference type="ARBA" id="ARBA00006987"/>
    </source>
</evidence>
<protein>
    <submittedName>
        <fullName evidence="3">Tripartite-type tricarboxylate transporter, receptor component TctC</fullName>
    </submittedName>
</protein>
<dbReference type="InterPro" id="IPR042100">
    <property type="entry name" value="Bug_dom1"/>
</dbReference>
<keyword evidence="2" id="KW-0732">Signal</keyword>
<evidence type="ECO:0000313" key="3">
    <source>
        <dbReference type="EMBL" id="SHH70182.1"/>
    </source>
</evidence>
<dbReference type="Gene3D" id="3.40.190.150">
    <property type="entry name" value="Bordetella uptake gene, domain 1"/>
    <property type="match status" value="1"/>
</dbReference>
<dbReference type="PIRSF" id="PIRSF017082">
    <property type="entry name" value="YflP"/>
    <property type="match status" value="1"/>
</dbReference>
<keyword evidence="3" id="KW-0675">Receptor</keyword>
<dbReference type="InterPro" id="IPR005064">
    <property type="entry name" value="BUG"/>
</dbReference>
<dbReference type="AlphaFoldDB" id="A0A1M5V4K0"/>
<sequence>MKNLNRLRLGAAACAAVTALGAACLLAPVKAQTAGFPSKPITLVVGFSPGGSNDIVARAIAQPLAEDLGVSVVVENRVGAAGMIGTNHVAQASPDGYTLMVSSASPLVVTPHTHGKVPYDARQDFAAISLVGITPETLAVNPKVPAHNLKELIALAGKQQVTLASSGSGGLPHLAIELFKSAAGGNIVHVPYKGATPAVTDTQAGHVDGVVVDLPAVYQQIKDGRLRGIVMANDKRSEFLPDLPASGEEGLPSFVAVNWIGLIAPQKTPQPVIDRLHQALMRAMKKPEVKQQLAQAAVEISTSATPAEFRAFILAEYDKWGKIVRDAKISASD</sequence>
<evidence type="ECO:0000256" key="2">
    <source>
        <dbReference type="SAM" id="SignalP"/>
    </source>
</evidence>
<dbReference type="SUPFAM" id="SSF53850">
    <property type="entry name" value="Periplasmic binding protein-like II"/>
    <property type="match status" value="1"/>
</dbReference>
<comment type="similarity">
    <text evidence="1">Belongs to the UPF0065 (bug) family.</text>
</comment>
<dbReference type="PROSITE" id="PS51257">
    <property type="entry name" value="PROKAR_LIPOPROTEIN"/>
    <property type="match status" value="1"/>
</dbReference>
<dbReference type="PANTHER" id="PTHR42928:SF5">
    <property type="entry name" value="BLR1237 PROTEIN"/>
    <property type="match status" value="1"/>
</dbReference>
<name>A0A1M5V4K0_9BURK</name>
<dbReference type="Pfam" id="PF03401">
    <property type="entry name" value="TctC"/>
    <property type="match status" value="1"/>
</dbReference>
<dbReference type="Proteomes" id="UP000184226">
    <property type="component" value="Unassembled WGS sequence"/>
</dbReference>
<dbReference type="Gene3D" id="3.40.190.10">
    <property type="entry name" value="Periplasmic binding protein-like II"/>
    <property type="match status" value="1"/>
</dbReference>
<dbReference type="OrthoDB" id="8886309at2"/>
<dbReference type="PANTHER" id="PTHR42928">
    <property type="entry name" value="TRICARBOXYLATE-BINDING PROTEIN"/>
    <property type="match status" value="1"/>
</dbReference>
<dbReference type="EMBL" id="FQXE01000004">
    <property type="protein sequence ID" value="SHH70182.1"/>
    <property type="molecule type" value="Genomic_DNA"/>
</dbReference>
<keyword evidence="4" id="KW-1185">Reference proteome</keyword>
<dbReference type="CDD" id="cd13578">
    <property type="entry name" value="PBP2_Bug27"/>
    <property type="match status" value="1"/>
</dbReference>